<keyword evidence="5" id="KW-1185">Reference proteome</keyword>
<accession>A0AAV7MVE3</accession>
<dbReference type="Proteomes" id="UP001066276">
    <property type="component" value="Chromosome 9"/>
</dbReference>
<evidence type="ECO:0008006" key="6">
    <source>
        <dbReference type="Google" id="ProtNLM"/>
    </source>
</evidence>
<dbReference type="InterPro" id="IPR036396">
    <property type="entry name" value="Cyt_P450_sf"/>
</dbReference>
<name>A0AAV7MVE3_PLEWA</name>
<dbReference type="InterPro" id="IPR001128">
    <property type="entry name" value="Cyt_P450"/>
</dbReference>
<dbReference type="InterPro" id="IPR050182">
    <property type="entry name" value="Cytochrome_P450_fam2"/>
</dbReference>
<dbReference type="PANTHER" id="PTHR24300:SF375">
    <property type="entry name" value="CYTOCHROME P450 FAMILY"/>
    <property type="match status" value="1"/>
</dbReference>
<feature type="non-terminal residue" evidence="4">
    <location>
        <position position="1"/>
    </location>
</feature>
<dbReference type="EMBL" id="JANPWB010000013">
    <property type="protein sequence ID" value="KAJ1107336.1"/>
    <property type="molecule type" value="Genomic_DNA"/>
</dbReference>
<evidence type="ECO:0000313" key="5">
    <source>
        <dbReference type="Proteomes" id="UP001066276"/>
    </source>
</evidence>
<keyword evidence="3" id="KW-0408">Iron</keyword>
<reference evidence="4" key="1">
    <citation type="journal article" date="2022" name="bioRxiv">
        <title>Sequencing and chromosome-scale assembly of the giantPleurodeles waltlgenome.</title>
        <authorList>
            <person name="Brown T."/>
            <person name="Elewa A."/>
            <person name="Iarovenko S."/>
            <person name="Subramanian E."/>
            <person name="Araus A.J."/>
            <person name="Petzold A."/>
            <person name="Susuki M."/>
            <person name="Suzuki K.-i.T."/>
            <person name="Hayashi T."/>
            <person name="Toyoda A."/>
            <person name="Oliveira C."/>
            <person name="Osipova E."/>
            <person name="Leigh N.D."/>
            <person name="Simon A."/>
            <person name="Yun M.H."/>
        </authorList>
    </citation>
    <scope>NUCLEOTIDE SEQUENCE</scope>
    <source>
        <strain evidence="4">20211129_DDA</strain>
        <tissue evidence="4">Liver</tissue>
    </source>
</reference>
<dbReference type="SUPFAM" id="SSF48264">
    <property type="entry name" value="Cytochrome P450"/>
    <property type="match status" value="1"/>
</dbReference>
<evidence type="ECO:0000256" key="2">
    <source>
        <dbReference type="ARBA" id="ARBA00022723"/>
    </source>
</evidence>
<dbReference type="GO" id="GO:0005737">
    <property type="term" value="C:cytoplasm"/>
    <property type="evidence" value="ECO:0007669"/>
    <property type="project" value="TreeGrafter"/>
</dbReference>
<keyword evidence="2" id="KW-0479">Metal-binding</keyword>
<dbReference type="PANTHER" id="PTHR24300">
    <property type="entry name" value="CYTOCHROME P450 508A4-RELATED"/>
    <property type="match status" value="1"/>
</dbReference>
<dbReference type="Pfam" id="PF00067">
    <property type="entry name" value="p450"/>
    <property type="match status" value="1"/>
</dbReference>
<proteinExistence type="inferred from homology"/>
<dbReference type="GO" id="GO:0016712">
    <property type="term" value="F:oxidoreductase activity, acting on paired donors, with incorporation or reduction of molecular oxygen, reduced flavin or flavoprotein as one donor, and incorporation of one atom of oxygen"/>
    <property type="evidence" value="ECO:0007669"/>
    <property type="project" value="TreeGrafter"/>
</dbReference>
<evidence type="ECO:0000256" key="1">
    <source>
        <dbReference type="ARBA" id="ARBA00010617"/>
    </source>
</evidence>
<dbReference type="GO" id="GO:0006805">
    <property type="term" value="P:xenobiotic metabolic process"/>
    <property type="evidence" value="ECO:0007669"/>
    <property type="project" value="TreeGrafter"/>
</dbReference>
<gene>
    <name evidence="4" type="ORF">NDU88_004728</name>
</gene>
<feature type="non-terminal residue" evidence="4">
    <location>
        <position position="53"/>
    </location>
</feature>
<organism evidence="4 5">
    <name type="scientific">Pleurodeles waltl</name>
    <name type="common">Iberian ribbed newt</name>
    <dbReference type="NCBI Taxonomy" id="8319"/>
    <lineage>
        <taxon>Eukaryota</taxon>
        <taxon>Metazoa</taxon>
        <taxon>Chordata</taxon>
        <taxon>Craniata</taxon>
        <taxon>Vertebrata</taxon>
        <taxon>Euteleostomi</taxon>
        <taxon>Amphibia</taxon>
        <taxon>Batrachia</taxon>
        <taxon>Caudata</taxon>
        <taxon>Salamandroidea</taxon>
        <taxon>Salamandridae</taxon>
        <taxon>Pleurodelinae</taxon>
        <taxon>Pleurodeles</taxon>
    </lineage>
</organism>
<evidence type="ECO:0000313" key="4">
    <source>
        <dbReference type="EMBL" id="KAJ1107336.1"/>
    </source>
</evidence>
<comment type="caution">
    <text evidence="4">The sequence shown here is derived from an EMBL/GenBank/DDBJ whole genome shotgun (WGS) entry which is preliminary data.</text>
</comment>
<protein>
    <recommendedName>
        <fullName evidence="6">TetR/AcrR family transcriptional regulator</fullName>
    </recommendedName>
</protein>
<dbReference type="Gene3D" id="1.10.630.10">
    <property type="entry name" value="Cytochrome P450"/>
    <property type="match status" value="1"/>
</dbReference>
<evidence type="ECO:0000256" key="3">
    <source>
        <dbReference type="ARBA" id="ARBA00023004"/>
    </source>
</evidence>
<sequence length="53" mass="6104">SPFNPQLIFNLAVSNVICSIVFHTRFEYDNPKIQHLLHLFNEVFEILSSGSVQ</sequence>
<dbReference type="GO" id="GO:0020037">
    <property type="term" value="F:heme binding"/>
    <property type="evidence" value="ECO:0007669"/>
    <property type="project" value="InterPro"/>
</dbReference>
<dbReference type="AlphaFoldDB" id="A0AAV7MVE3"/>
<dbReference type="GO" id="GO:0005506">
    <property type="term" value="F:iron ion binding"/>
    <property type="evidence" value="ECO:0007669"/>
    <property type="project" value="InterPro"/>
</dbReference>
<comment type="similarity">
    <text evidence="1">Belongs to the cytochrome P450 family.</text>
</comment>
<dbReference type="GO" id="GO:0006082">
    <property type="term" value="P:organic acid metabolic process"/>
    <property type="evidence" value="ECO:0007669"/>
    <property type="project" value="TreeGrafter"/>
</dbReference>